<dbReference type="Proteomes" id="UP000181962">
    <property type="component" value="Chromosome"/>
</dbReference>
<evidence type="ECO:0000313" key="2">
    <source>
        <dbReference type="Proteomes" id="UP000181962"/>
    </source>
</evidence>
<name>A0A1L3FK07_BRAJP</name>
<sequence length="117" mass="13000">MLNVLPDMARGVTASFDAGKGPLLERKRSVLSHPCANLPQRVLSATFNRESLLLCYNDLKQCGNDLKQCRFMVKCQVEWRDAGVARGILRAAMSVHPTSRCTRSWRGSGPTPSLRRA</sequence>
<reference evidence="1 2" key="1">
    <citation type="submission" date="2016-11" db="EMBL/GenBank/DDBJ databases">
        <title>Complete Genome Sequence of Bradyrhizobium sp. strain J5, an isolated from soybean nodule in Hokkaido.</title>
        <authorList>
            <person name="Kanehara K."/>
        </authorList>
    </citation>
    <scope>NUCLEOTIDE SEQUENCE [LARGE SCALE GENOMIC DNA]</scope>
    <source>
        <strain evidence="1 2">J5</strain>
    </source>
</reference>
<dbReference type="AlphaFoldDB" id="A0A1L3FK07"/>
<organism evidence="1 2">
    <name type="scientific">Bradyrhizobium japonicum</name>
    <dbReference type="NCBI Taxonomy" id="375"/>
    <lineage>
        <taxon>Bacteria</taxon>
        <taxon>Pseudomonadati</taxon>
        <taxon>Pseudomonadota</taxon>
        <taxon>Alphaproteobacteria</taxon>
        <taxon>Hyphomicrobiales</taxon>
        <taxon>Nitrobacteraceae</taxon>
        <taxon>Bradyrhizobium</taxon>
    </lineage>
</organism>
<dbReference type="EMBL" id="CP017637">
    <property type="protein sequence ID" value="APG13653.1"/>
    <property type="molecule type" value="Genomic_DNA"/>
</dbReference>
<evidence type="ECO:0000313" key="1">
    <source>
        <dbReference type="EMBL" id="APG13653.1"/>
    </source>
</evidence>
<accession>A0A1L3FK07</accession>
<protein>
    <submittedName>
        <fullName evidence="1">Uncharacterized protein</fullName>
    </submittedName>
</protein>
<proteinExistence type="predicted"/>
<gene>
    <name evidence="1" type="ORF">BKD09_35385</name>
</gene>